<keyword evidence="1" id="KW-1133">Transmembrane helix</keyword>
<name>A0AAE0GLQ0_9CHLO</name>
<gene>
    <name evidence="2" type="ORF">CYMTET_12421</name>
</gene>
<feature type="transmembrane region" description="Helical" evidence="1">
    <location>
        <begin position="73"/>
        <end position="96"/>
    </location>
</feature>
<accession>A0AAE0GLQ0</accession>
<protein>
    <submittedName>
        <fullName evidence="2">Uncharacterized protein</fullName>
    </submittedName>
</protein>
<feature type="non-terminal residue" evidence="2">
    <location>
        <position position="301"/>
    </location>
</feature>
<feature type="transmembrane region" description="Helical" evidence="1">
    <location>
        <begin position="204"/>
        <end position="221"/>
    </location>
</feature>
<sequence>MDVERDTCASARDAAARTGHGAASVAALELCNTYAFKQGVLCGGSQPAICSGSHYTRLPSPQQCTPCPAKHVVILQLLLVLVALVLFLALLVTLYSKMSVTEKYRRAKQQLQERLNSGSAQQTSVELIKARNAIGIIVGYLQVMSQLSNIYREGLIPPVVNNYINFMQALNLDLGKLFNLSCFIHHFSPALSSSSFWFSFWQAVWMPELLCIIFLALYSYLAQRRAWRQGSVIQAAHRLDIPHNIIETIELEWHTVTQSTCAGAALFLMMFVHPGISTTMFQIFNCDNMYYDHANMHEQQR</sequence>
<evidence type="ECO:0000256" key="1">
    <source>
        <dbReference type="SAM" id="Phobius"/>
    </source>
</evidence>
<dbReference type="EMBL" id="LGRX02004708">
    <property type="protein sequence ID" value="KAK3279711.1"/>
    <property type="molecule type" value="Genomic_DNA"/>
</dbReference>
<reference evidence="2 3" key="1">
    <citation type="journal article" date="2015" name="Genome Biol. Evol.">
        <title>Comparative Genomics of a Bacterivorous Green Alga Reveals Evolutionary Causalities and Consequences of Phago-Mixotrophic Mode of Nutrition.</title>
        <authorList>
            <person name="Burns J.A."/>
            <person name="Paasch A."/>
            <person name="Narechania A."/>
            <person name="Kim E."/>
        </authorList>
    </citation>
    <scope>NUCLEOTIDE SEQUENCE [LARGE SCALE GENOMIC DNA]</scope>
    <source>
        <strain evidence="2 3">PLY_AMNH</strain>
    </source>
</reference>
<dbReference type="Proteomes" id="UP001190700">
    <property type="component" value="Unassembled WGS sequence"/>
</dbReference>
<keyword evidence="3" id="KW-1185">Reference proteome</keyword>
<evidence type="ECO:0000313" key="2">
    <source>
        <dbReference type="EMBL" id="KAK3279711.1"/>
    </source>
</evidence>
<evidence type="ECO:0000313" key="3">
    <source>
        <dbReference type="Proteomes" id="UP001190700"/>
    </source>
</evidence>
<comment type="caution">
    <text evidence="2">The sequence shown here is derived from an EMBL/GenBank/DDBJ whole genome shotgun (WGS) entry which is preliminary data.</text>
</comment>
<proteinExistence type="predicted"/>
<dbReference type="AlphaFoldDB" id="A0AAE0GLQ0"/>
<keyword evidence="1" id="KW-0472">Membrane</keyword>
<organism evidence="2 3">
    <name type="scientific">Cymbomonas tetramitiformis</name>
    <dbReference type="NCBI Taxonomy" id="36881"/>
    <lineage>
        <taxon>Eukaryota</taxon>
        <taxon>Viridiplantae</taxon>
        <taxon>Chlorophyta</taxon>
        <taxon>Pyramimonadophyceae</taxon>
        <taxon>Pyramimonadales</taxon>
        <taxon>Pyramimonadaceae</taxon>
        <taxon>Cymbomonas</taxon>
    </lineage>
</organism>
<keyword evidence="1" id="KW-0812">Transmembrane</keyword>